<dbReference type="PROSITE" id="PS00028">
    <property type="entry name" value="ZINC_FINGER_C2H2_1"/>
    <property type="match status" value="1"/>
</dbReference>
<feature type="domain" description="C2H2-type" evidence="6">
    <location>
        <begin position="303"/>
        <end position="323"/>
    </location>
</feature>
<keyword evidence="4" id="KW-0862">Zinc</keyword>
<dbReference type="SMART" id="SM00355">
    <property type="entry name" value="ZnF_C2H2"/>
    <property type="match status" value="5"/>
</dbReference>
<proteinExistence type="predicted"/>
<dbReference type="PANTHER" id="PTHR24403:SF67">
    <property type="entry name" value="FI01116P-RELATED"/>
    <property type="match status" value="1"/>
</dbReference>
<sequence>MAAGKNNPDLKTQEKDRMEKNAVKAELKSFGQMNRYICDICGQEGLSDVDMKSHVLLEHVENQVSCPFCDLAGTTLEDMTLHVNSQHLDLLTPSREDFEISAFGQLTSCQNGDVDTDMVTETRLDEVPRDNNNLDQLTSGSSSSGSQLTDQNPSIKKCDTDMTPKRARLHLEVPAITTQKPCSENNPESQKQTAVVDSQKRCPSPSYSCPLCGWTTSGSAEITHHVNVAHLDAMTPTKMTSTDSADSVNNNNIARSPLECPMCSWVTEDSAELEQHVSVVHSDDLISPDVMSSDSLGSPLLSCPVCGMECTDGISLQRHVDGHFSGTQTPGQCVYNRNTVFNTFIALFA</sequence>
<name>A0AAD9MUX3_9ANNE</name>
<comment type="caution">
    <text evidence="7">The sequence shown here is derived from an EMBL/GenBank/DDBJ whole genome shotgun (WGS) entry which is preliminary data.</text>
</comment>
<reference evidence="7" key="1">
    <citation type="journal article" date="2023" name="Mol. Biol. Evol.">
        <title>Third-Generation Sequencing Reveals the Adaptive Role of the Epigenome in Three Deep-Sea Polychaetes.</title>
        <authorList>
            <person name="Perez M."/>
            <person name="Aroh O."/>
            <person name="Sun Y."/>
            <person name="Lan Y."/>
            <person name="Juniper S.K."/>
            <person name="Young C.R."/>
            <person name="Angers B."/>
            <person name="Qian P.Y."/>
        </authorList>
    </citation>
    <scope>NUCLEOTIDE SEQUENCE</scope>
    <source>
        <strain evidence="7">P08H-3</strain>
    </source>
</reference>
<feature type="region of interest" description="Disordered" evidence="5">
    <location>
        <begin position="124"/>
        <end position="160"/>
    </location>
</feature>
<evidence type="ECO:0000256" key="3">
    <source>
        <dbReference type="ARBA" id="ARBA00022771"/>
    </source>
</evidence>
<dbReference type="GO" id="GO:0008270">
    <property type="term" value="F:zinc ion binding"/>
    <property type="evidence" value="ECO:0007669"/>
    <property type="project" value="UniProtKB-KW"/>
</dbReference>
<feature type="compositionally biased region" description="Polar residues" evidence="5">
    <location>
        <begin position="177"/>
        <end position="196"/>
    </location>
</feature>
<dbReference type="PANTHER" id="PTHR24403">
    <property type="entry name" value="ZINC FINGER PROTEIN"/>
    <property type="match status" value="1"/>
</dbReference>
<keyword evidence="3" id="KW-0863">Zinc-finger</keyword>
<gene>
    <name evidence="7" type="ORF">LSH36_613g00004</name>
</gene>
<dbReference type="EMBL" id="JAODUP010000613">
    <property type="protein sequence ID" value="KAK2146365.1"/>
    <property type="molecule type" value="Genomic_DNA"/>
</dbReference>
<organism evidence="7 8">
    <name type="scientific">Paralvinella palmiformis</name>
    <dbReference type="NCBI Taxonomy" id="53620"/>
    <lineage>
        <taxon>Eukaryota</taxon>
        <taxon>Metazoa</taxon>
        <taxon>Spiralia</taxon>
        <taxon>Lophotrochozoa</taxon>
        <taxon>Annelida</taxon>
        <taxon>Polychaeta</taxon>
        <taxon>Sedentaria</taxon>
        <taxon>Canalipalpata</taxon>
        <taxon>Terebellida</taxon>
        <taxon>Terebelliformia</taxon>
        <taxon>Alvinellidae</taxon>
        <taxon>Paralvinella</taxon>
    </lineage>
</organism>
<dbReference type="GO" id="GO:0005634">
    <property type="term" value="C:nucleus"/>
    <property type="evidence" value="ECO:0007669"/>
    <property type="project" value="TreeGrafter"/>
</dbReference>
<evidence type="ECO:0000313" key="8">
    <source>
        <dbReference type="Proteomes" id="UP001208570"/>
    </source>
</evidence>
<evidence type="ECO:0000256" key="2">
    <source>
        <dbReference type="ARBA" id="ARBA00022737"/>
    </source>
</evidence>
<keyword evidence="1" id="KW-0479">Metal-binding</keyword>
<dbReference type="InterPro" id="IPR013087">
    <property type="entry name" value="Znf_C2H2_type"/>
</dbReference>
<dbReference type="Gene3D" id="3.30.160.60">
    <property type="entry name" value="Classic Zinc Finger"/>
    <property type="match status" value="2"/>
</dbReference>
<protein>
    <recommendedName>
        <fullName evidence="6">C2H2-type domain-containing protein</fullName>
    </recommendedName>
</protein>
<evidence type="ECO:0000259" key="6">
    <source>
        <dbReference type="PROSITE" id="PS00028"/>
    </source>
</evidence>
<evidence type="ECO:0000256" key="4">
    <source>
        <dbReference type="ARBA" id="ARBA00022833"/>
    </source>
</evidence>
<keyword evidence="2" id="KW-0677">Repeat</keyword>
<evidence type="ECO:0000313" key="7">
    <source>
        <dbReference type="EMBL" id="KAK2146365.1"/>
    </source>
</evidence>
<dbReference type="AlphaFoldDB" id="A0AAD9MUX3"/>
<dbReference type="GO" id="GO:0045944">
    <property type="term" value="P:positive regulation of transcription by RNA polymerase II"/>
    <property type="evidence" value="ECO:0007669"/>
    <property type="project" value="TreeGrafter"/>
</dbReference>
<keyword evidence="8" id="KW-1185">Reference proteome</keyword>
<dbReference type="Proteomes" id="UP001208570">
    <property type="component" value="Unassembled WGS sequence"/>
</dbReference>
<evidence type="ECO:0000256" key="5">
    <source>
        <dbReference type="SAM" id="MobiDB-lite"/>
    </source>
</evidence>
<feature type="compositionally biased region" description="Low complexity" evidence="5">
    <location>
        <begin position="134"/>
        <end position="151"/>
    </location>
</feature>
<feature type="region of interest" description="Disordered" evidence="5">
    <location>
        <begin position="177"/>
        <end position="203"/>
    </location>
</feature>
<evidence type="ECO:0000256" key="1">
    <source>
        <dbReference type="ARBA" id="ARBA00022723"/>
    </source>
</evidence>
<accession>A0AAD9MUX3</accession>
<dbReference type="InterPro" id="IPR050688">
    <property type="entry name" value="Zinc_finger/UBP_domain"/>
</dbReference>